<dbReference type="HAMAP" id="MF_00011">
    <property type="entry name" value="Adenylosucc_synth"/>
    <property type="match status" value="1"/>
</dbReference>
<reference evidence="11 12" key="1">
    <citation type="submission" date="2019-02" db="EMBL/GenBank/DDBJ databases">
        <title>Deep-cultivation of Planctomycetes and their phenomic and genomic characterization uncovers novel biology.</title>
        <authorList>
            <person name="Wiegand S."/>
            <person name="Jogler M."/>
            <person name="Boedeker C."/>
            <person name="Pinto D."/>
            <person name="Vollmers J."/>
            <person name="Rivas-Marin E."/>
            <person name="Kohn T."/>
            <person name="Peeters S.H."/>
            <person name="Heuer A."/>
            <person name="Rast P."/>
            <person name="Oberbeckmann S."/>
            <person name="Bunk B."/>
            <person name="Jeske O."/>
            <person name="Meyerdierks A."/>
            <person name="Storesund J.E."/>
            <person name="Kallscheuer N."/>
            <person name="Luecker S."/>
            <person name="Lage O.M."/>
            <person name="Pohl T."/>
            <person name="Merkel B.J."/>
            <person name="Hornburger P."/>
            <person name="Mueller R.-W."/>
            <person name="Bruemmer F."/>
            <person name="Labrenz M."/>
            <person name="Spormann A.M."/>
            <person name="Op den Camp H."/>
            <person name="Overmann J."/>
            <person name="Amann R."/>
            <person name="Jetten M.S.M."/>
            <person name="Mascher T."/>
            <person name="Medema M.H."/>
            <person name="Devos D.P."/>
            <person name="Kaster A.-K."/>
            <person name="Ovreas L."/>
            <person name="Rohde M."/>
            <person name="Galperin M.Y."/>
            <person name="Jogler C."/>
        </authorList>
    </citation>
    <scope>NUCLEOTIDE SEQUENCE [LARGE SCALE GENOMIC DNA]</scope>
    <source>
        <strain evidence="11 12">I41</strain>
    </source>
</reference>
<dbReference type="SUPFAM" id="SSF52540">
    <property type="entry name" value="P-loop containing nucleoside triphosphate hydrolases"/>
    <property type="match status" value="1"/>
</dbReference>
<keyword evidence="5 8" id="KW-0658">Purine biosynthesis</keyword>
<dbReference type="SMART" id="SM00788">
    <property type="entry name" value="Adenylsucc_synt"/>
    <property type="match status" value="1"/>
</dbReference>
<dbReference type="InterPro" id="IPR033128">
    <property type="entry name" value="Adenylosuccin_syn_Lys_AS"/>
</dbReference>
<comment type="pathway">
    <text evidence="8 10">Purine metabolism; AMP biosynthesis via de novo pathway; AMP from IMP: step 1/2.</text>
</comment>
<feature type="binding site" evidence="8">
    <location>
        <begin position="40"/>
        <end position="42"/>
    </location>
    <ligand>
        <name>GTP</name>
        <dbReference type="ChEBI" id="CHEBI:37565"/>
    </ligand>
</feature>
<feature type="binding site" description="in other chain" evidence="8">
    <location>
        <position position="130"/>
    </location>
    <ligand>
        <name>IMP</name>
        <dbReference type="ChEBI" id="CHEBI:58053"/>
        <note>ligand shared between dimeric partners</note>
    </ligand>
</feature>
<feature type="binding site" evidence="8">
    <location>
        <begin position="12"/>
        <end position="18"/>
    </location>
    <ligand>
        <name>GTP</name>
        <dbReference type="ChEBI" id="CHEBI:37565"/>
    </ligand>
</feature>
<dbReference type="AlphaFoldDB" id="A0A517TUT5"/>
<feature type="binding site" description="in other chain" evidence="8">
    <location>
        <begin position="13"/>
        <end position="16"/>
    </location>
    <ligand>
        <name>IMP</name>
        <dbReference type="ChEBI" id="CHEBI:58053"/>
        <note>ligand shared between dimeric partners</note>
    </ligand>
</feature>
<dbReference type="GO" id="GO:0005525">
    <property type="term" value="F:GTP binding"/>
    <property type="evidence" value="ECO:0007669"/>
    <property type="project" value="UniProtKB-UniRule"/>
</dbReference>
<evidence type="ECO:0000256" key="6">
    <source>
        <dbReference type="ARBA" id="ARBA00022842"/>
    </source>
</evidence>
<dbReference type="InterPro" id="IPR027417">
    <property type="entry name" value="P-loop_NTPase"/>
</dbReference>
<dbReference type="FunFam" id="1.10.300.10:FF:000001">
    <property type="entry name" value="Adenylosuccinate synthetase"/>
    <property type="match status" value="1"/>
</dbReference>
<comment type="cofactor">
    <cofactor evidence="8">
        <name>Mg(2+)</name>
        <dbReference type="ChEBI" id="CHEBI:18420"/>
    </cofactor>
    <text evidence="8">Binds 1 Mg(2+) ion per subunit.</text>
</comment>
<dbReference type="GO" id="GO:0004019">
    <property type="term" value="F:adenylosuccinate synthase activity"/>
    <property type="evidence" value="ECO:0007669"/>
    <property type="project" value="UniProtKB-UniRule"/>
</dbReference>
<dbReference type="InterPro" id="IPR001114">
    <property type="entry name" value="Adenylosuccinate_synthetase"/>
</dbReference>
<evidence type="ECO:0000256" key="7">
    <source>
        <dbReference type="ARBA" id="ARBA00023134"/>
    </source>
</evidence>
<dbReference type="NCBIfam" id="NF002223">
    <property type="entry name" value="PRK01117.1"/>
    <property type="match status" value="1"/>
</dbReference>
<feature type="binding site" description="in other chain" evidence="8">
    <location>
        <position position="243"/>
    </location>
    <ligand>
        <name>IMP</name>
        <dbReference type="ChEBI" id="CHEBI:58053"/>
        <note>ligand shared between dimeric partners</note>
    </ligand>
</feature>
<comment type="subcellular location">
    <subcellularLocation>
        <location evidence="8">Cytoplasm</location>
    </subcellularLocation>
</comment>
<evidence type="ECO:0000256" key="3">
    <source>
        <dbReference type="ARBA" id="ARBA00022723"/>
    </source>
</evidence>
<accession>A0A517TUT5</accession>
<keyword evidence="3 8" id="KW-0479">Metal-binding</keyword>
<evidence type="ECO:0000256" key="9">
    <source>
        <dbReference type="PROSITE-ProRule" id="PRU10134"/>
    </source>
</evidence>
<dbReference type="CDD" id="cd03108">
    <property type="entry name" value="AdSS"/>
    <property type="match status" value="1"/>
</dbReference>
<evidence type="ECO:0000313" key="12">
    <source>
        <dbReference type="Proteomes" id="UP000317909"/>
    </source>
</evidence>
<keyword evidence="12" id="KW-1185">Reference proteome</keyword>
<feature type="binding site" evidence="8">
    <location>
        <begin position="303"/>
        <end position="309"/>
    </location>
    <ligand>
        <name>substrate</name>
    </ligand>
</feature>
<dbReference type="GO" id="GO:0046040">
    <property type="term" value="P:IMP metabolic process"/>
    <property type="evidence" value="ECO:0007669"/>
    <property type="project" value="TreeGrafter"/>
</dbReference>
<keyword evidence="2 8" id="KW-0436">Ligase</keyword>
<evidence type="ECO:0000256" key="2">
    <source>
        <dbReference type="ARBA" id="ARBA00022598"/>
    </source>
</evidence>
<dbReference type="NCBIfam" id="TIGR00184">
    <property type="entry name" value="purA"/>
    <property type="match status" value="1"/>
</dbReference>
<feature type="binding site" description="in other chain" evidence="8">
    <location>
        <position position="307"/>
    </location>
    <ligand>
        <name>IMP</name>
        <dbReference type="ChEBI" id="CHEBI:58053"/>
        <note>ligand shared between dimeric partners</note>
    </ligand>
</feature>
<dbReference type="InterPro" id="IPR042110">
    <property type="entry name" value="Adenylosuccinate_synth_dom2"/>
</dbReference>
<dbReference type="GO" id="GO:0000287">
    <property type="term" value="F:magnesium ion binding"/>
    <property type="evidence" value="ECO:0007669"/>
    <property type="project" value="UniProtKB-UniRule"/>
</dbReference>
<feature type="binding site" evidence="8">
    <location>
        <position position="40"/>
    </location>
    <ligand>
        <name>Mg(2+)</name>
        <dbReference type="ChEBI" id="CHEBI:18420"/>
    </ligand>
</feature>
<dbReference type="InterPro" id="IPR042109">
    <property type="entry name" value="Adenylosuccinate_synth_dom1"/>
</dbReference>
<comment type="function">
    <text evidence="8">Plays an important role in the de novo pathway of purine nucleotide biosynthesis. Catalyzes the first committed step in the biosynthesis of AMP from IMP.</text>
</comment>
<keyword evidence="6 8" id="KW-0460">Magnesium</keyword>
<evidence type="ECO:0000256" key="4">
    <source>
        <dbReference type="ARBA" id="ARBA00022741"/>
    </source>
</evidence>
<sequence>MSGTCVIGLQWGDEAKGKIVDLLTLRHDIVVRYQGGANAGHTVKVGNEVYKLSLLPSGVLTPGVTCVIAGGVVFNPAKAIEELDELATRGLDDYDNLKLSDRVHVIFPWHFAEDRAMDSSTSDGENIGTTQRGIGPCYRDKVGRAFAIRLGDLYRPNFRERVEHVTRAKNVALAAMMPRDQFVPLNAADIYEEYKAYAERLKPYVDDTNEYLLSAAEAGKRILFEGAQGALLDVDHGTYPYVTSSNSSGVGVSNGSGVPGKYIDHVIGIVKAYSTRVGGGPFPTEQDNAIGQQIRDQGNEYGTVTKRPRRCGWLDAVAIRYTARLSGVDSICVMLLDVLSGLDELKICTAYEIDGKQTIQFPSHVDDLRNATPIYETLPSWQEDITGVRELDDLPANARAYIERVGEIVGVPVEMVSVGPARDQTIPVGTGAPAGAR</sequence>
<feature type="active site" description="Proton donor" evidence="8">
    <location>
        <position position="41"/>
    </location>
</feature>
<dbReference type="PROSITE" id="PS00513">
    <property type="entry name" value="ADENYLOSUCCIN_SYN_2"/>
    <property type="match status" value="1"/>
</dbReference>
<dbReference type="Gene3D" id="1.10.300.10">
    <property type="entry name" value="Adenylosuccinate Synthetase, subunit A, domain 2"/>
    <property type="match status" value="1"/>
</dbReference>
<dbReference type="GO" id="GO:0044208">
    <property type="term" value="P:'de novo' AMP biosynthetic process"/>
    <property type="evidence" value="ECO:0007669"/>
    <property type="project" value="UniProtKB-UniRule"/>
</dbReference>
<name>A0A517TUT5_9BACT</name>
<dbReference type="InterPro" id="IPR042111">
    <property type="entry name" value="Adenylosuccinate_synth_dom3"/>
</dbReference>
<evidence type="ECO:0000256" key="8">
    <source>
        <dbReference type="HAMAP-Rule" id="MF_00011"/>
    </source>
</evidence>
<feature type="binding site" evidence="8">
    <location>
        <begin position="417"/>
        <end position="419"/>
    </location>
    <ligand>
        <name>GTP</name>
        <dbReference type="ChEBI" id="CHEBI:37565"/>
    </ligand>
</feature>
<gene>
    <name evidence="8 11" type="primary">purA</name>
    <name evidence="11" type="ORF">I41_13020</name>
</gene>
<dbReference type="PANTHER" id="PTHR11846:SF0">
    <property type="entry name" value="ADENYLOSUCCINATE SYNTHETASE"/>
    <property type="match status" value="1"/>
</dbReference>
<feature type="active site" evidence="9">
    <location>
        <position position="141"/>
    </location>
</feature>
<organism evidence="11 12">
    <name type="scientific">Lacipirellula limnantheis</name>
    <dbReference type="NCBI Taxonomy" id="2528024"/>
    <lineage>
        <taxon>Bacteria</taxon>
        <taxon>Pseudomonadati</taxon>
        <taxon>Planctomycetota</taxon>
        <taxon>Planctomycetia</taxon>
        <taxon>Pirellulales</taxon>
        <taxon>Lacipirellulaceae</taxon>
        <taxon>Lacipirellula</taxon>
    </lineage>
</organism>
<dbReference type="PANTHER" id="PTHR11846">
    <property type="entry name" value="ADENYLOSUCCINATE SYNTHETASE"/>
    <property type="match status" value="1"/>
</dbReference>
<feature type="binding site" description="in other chain" evidence="8">
    <location>
        <position position="228"/>
    </location>
    <ligand>
        <name>IMP</name>
        <dbReference type="ChEBI" id="CHEBI:58053"/>
        <note>ligand shared between dimeric partners</note>
    </ligand>
</feature>
<dbReference type="Gene3D" id="3.40.440.10">
    <property type="entry name" value="Adenylosuccinate Synthetase, subunit A, domain 1"/>
    <property type="match status" value="1"/>
</dbReference>
<comment type="subunit">
    <text evidence="1 8">Homodimer.</text>
</comment>
<comment type="catalytic activity">
    <reaction evidence="8 10">
        <text>IMP + L-aspartate + GTP = N(6)-(1,2-dicarboxyethyl)-AMP + GDP + phosphate + 2 H(+)</text>
        <dbReference type="Rhea" id="RHEA:15753"/>
        <dbReference type="ChEBI" id="CHEBI:15378"/>
        <dbReference type="ChEBI" id="CHEBI:29991"/>
        <dbReference type="ChEBI" id="CHEBI:37565"/>
        <dbReference type="ChEBI" id="CHEBI:43474"/>
        <dbReference type="ChEBI" id="CHEBI:57567"/>
        <dbReference type="ChEBI" id="CHEBI:58053"/>
        <dbReference type="ChEBI" id="CHEBI:58189"/>
        <dbReference type="EC" id="6.3.4.4"/>
    </reaction>
</comment>
<comment type="similarity">
    <text evidence="8 10">Belongs to the adenylosuccinate synthetase family.</text>
</comment>
<feature type="binding site" evidence="8">
    <location>
        <position position="309"/>
    </location>
    <ligand>
        <name>GTP</name>
        <dbReference type="ChEBI" id="CHEBI:37565"/>
    </ligand>
</feature>
<keyword evidence="7 8" id="KW-0342">GTP-binding</keyword>
<dbReference type="Gene3D" id="3.90.170.10">
    <property type="entry name" value="Adenylosuccinate Synthetase, subunit A, domain 3"/>
    <property type="match status" value="1"/>
</dbReference>
<dbReference type="GO" id="GO:0005737">
    <property type="term" value="C:cytoplasm"/>
    <property type="evidence" value="ECO:0007669"/>
    <property type="project" value="UniProtKB-SubCell"/>
</dbReference>
<dbReference type="PROSITE" id="PS01266">
    <property type="entry name" value="ADENYLOSUCCIN_SYN_1"/>
    <property type="match status" value="1"/>
</dbReference>
<evidence type="ECO:0000313" key="11">
    <source>
        <dbReference type="EMBL" id="QDT72135.1"/>
    </source>
</evidence>
<dbReference type="Pfam" id="PF00709">
    <property type="entry name" value="Adenylsucc_synt"/>
    <property type="match status" value="1"/>
</dbReference>
<feature type="binding site" evidence="8">
    <location>
        <position position="144"/>
    </location>
    <ligand>
        <name>IMP</name>
        <dbReference type="ChEBI" id="CHEBI:58053"/>
        <note>ligand shared between dimeric partners</note>
    </ligand>
</feature>
<dbReference type="KEGG" id="llh:I41_13020"/>
<protein>
    <recommendedName>
        <fullName evidence="8 10">Adenylosuccinate synthetase</fullName>
        <shortName evidence="8">AMPSase</shortName>
        <shortName evidence="8">AdSS</shortName>
        <ecNumber evidence="8 10">6.3.4.4</ecNumber>
    </recommendedName>
    <alternativeName>
        <fullName evidence="8">IMP--aspartate ligase</fullName>
    </alternativeName>
</protein>
<keyword evidence="4 8" id="KW-0547">Nucleotide-binding</keyword>
<proteinExistence type="inferred from homology"/>
<feature type="binding site" description="in other chain" evidence="8">
    <location>
        <begin position="38"/>
        <end position="41"/>
    </location>
    <ligand>
        <name>IMP</name>
        <dbReference type="ChEBI" id="CHEBI:58053"/>
        <note>ligand shared between dimeric partners</note>
    </ligand>
</feature>
<dbReference type="InterPro" id="IPR018220">
    <property type="entry name" value="Adenylosuccin_syn_GTP-bd"/>
</dbReference>
<evidence type="ECO:0000256" key="10">
    <source>
        <dbReference type="RuleBase" id="RU000520"/>
    </source>
</evidence>
<dbReference type="Proteomes" id="UP000317909">
    <property type="component" value="Chromosome"/>
</dbReference>
<evidence type="ECO:0000256" key="1">
    <source>
        <dbReference type="ARBA" id="ARBA00011738"/>
    </source>
</evidence>
<dbReference type="EMBL" id="CP036339">
    <property type="protein sequence ID" value="QDT72135.1"/>
    <property type="molecule type" value="Genomic_DNA"/>
</dbReference>
<feature type="active site" description="Proton acceptor" evidence="8">
    <location>
        <position position="13"/>
    </location>
</feature>
<evidence type="ECO:0000256" key="5">
    <source>
        <dbReference type="ARBA" id="ARBA00022755"/>
    </source>
</evidence>
<dbReference type="EC" id="6.3.4.4" evidence="8 10"/>
<dbReference type="RefSeq" id="WP_145431730.1">
    <property type="nucleotide sequence ID" value="NZ_CP036339.1"/>
</dbReference>
<dbReference type="UniPathway" id="UPA00075">
    <property type="reaction ID" value="UER00335"/>
</dbReference>
<feature type="binding site" evidence="8">
    <location>
        <begin position="335"/>
        <end position="337"/>
    </location>
    <ligand>
        <name>GTP</name>
        <dbReference type="ChEBI" id="CHEBI:37565"/>
    </ligand>
</feature>
<feature type="binding site" evidence="8">
    <location>
        <position position="13"/>
    </location>
    <ligand>
        <name>Mg(2+)</name>
        <dbReference type="ChEBI" id="CHEBI:18420"/>
    </ligand>
</feature>
<keyword evidence="8" id="KW-0963">Cytoplasm</keyword>
<dbReference type="OrthoDB" id="9807553at2"/>
<dbReference type="FunFam" id="3.90.170.10:FF:000001">
    <property type="entry name" value="Adenylosuccinate synthetase"/>
    <property type="match status" value="1"/>
</dbReference>